<evidence type="ECO:0000313" key="2">
    <source>
        <dbReference type="EMBL" id="GJT78818.1"/>
    </source>
</evidence>
<comment type="caution">
    <text evidence="2">The sequence shown here is derived from an EMBL/GenBank/DDBJ whole genome shotgun (WGS) entry which is preliminary data.</text>
</comment>
<feature type="compositionally biased region" description="Polar residues" evidence="1">
    <location>
        <begin position="214"/>
        <end position="223"/>
    </location>
</feature>
<sequence length="420" mass="45822">MSIACDVIACGEMWVTWSLRGLSPSDWKYTQFCPIGVTRYMRDLLGRLDYILVIGAAKFACPARFPWHTAKNVTRDPAPVAAEFNAQDYATLVAHPSPFWKFPEEFLCLVGLSRHYTLDEDTYLSFVDKDGEDMDIFTFIHTTDPTKVKVVEWERQEDEPRLLETIVGRIVPLLLVASDYGKSELDASVDKLFDEGDSGTQVEQGDSADGGQDINIQPVTETTGIVAEDTVPLQPQRQRKRKTTVSDAGGPSHPLKRLREDHGTPSGASNAEVRGEPILTLPFVTSSVSATPKHEDEGHTNSVTELNLRTIGALQRFVISSNSSHHSGANILEAEVDSFARPSVPVITAATIVTSTIDPAVVVKEKVVRPSIFSADSTLAGGTDPAMGGFTDLTGSDFLVGGIRTVINPDSDLQKFYVPQ</sequence>
<name>A0ABQ5GVK8_9ASTR</name>
<evidence type="ECO:0000313" key="3">
    <source>
        <dbReference type="Proteomes" id="UP001151760"/>
    </source>
</evidence>
<keyword evidence="3" id="KW-1185">Reference proteome</keyword>
<dbReference type="EMBL" id="BQNB010018837">
    <property type="protein sequence ID" value="GJT78818.1"/>
    <property type="molecule type" value="Genomic_DNA"/>
</dbReference>
<accession>A0ABQ5GVK8</accession>
<protein>
    <submittedName>
        <fullName evidence="2">Uncharacterized protein</fullName>
    </submittedName>
</protein>
<reference evidence="2" key="2">
    <citation type="submission" date="2022-01" db="EMBL/GenBank/DDBJ databases">
        <authorList>
            <person name="Yamashiro T."/>
            <person name="Shiraishi A."/>
            <person name="Satake H."/>
            <person name="Nakayama K."/>
        </authorList>
    </citation>
    <scope>NUCLEOTIDE SEQUENCE</scope>
</reference>
<organism evidence="2 3">
    <name type="scientific">Tanacetum coccineum</name>
    <dbReference type="NCBI Taxonomy" id="301880"/>
    <lineage>
        <taxon>Eukaryota</taxon>
        <taxon>Viridiplantae</taxon>
        <taxon>Streptophyta</taxon>
        <taxon>Embryophyta</taxon>
        <taxon>Tracheophyta</taxon>
        <taxon>Spermatophyta</taxon>
        <taxon>Magnoliopsida</taxon>
        <taxon>eudicotyledons</taxon>
        <taxon>Gunneridae</taxon>
        <taxon>Pentapetalae</taxon>
        <taxon>asterids</taxon>
        <taxon>campanulids</taxon>
        <taxon>Asterales</taxon>
        <taxon>Asteraceae</taxon>
        <taxon>Asteroideae</taxon>
        <taxon>Anthemideae</taxon>
        <taxon>Anthemidinae</taxon>
        <taxon>Tanacetum</taxon>
    </lineage>
</organism>
<reference evidence="2" key="1">
    <citation type="journal article" date="2022" name="Int. J. Mol. Sci.">
        <title>Draft Genome of Tanacetum Coccineum: Genomic Comparison of Closely Related Tanacetum-Family Plants.</title>
        <authorList>
            <person name="Yamashiro T."/>
            <person name="Shiraishi A."/>
            <person name="Nakayama K."/>
            <person name="Satake H."/>
        </authorList>
    </citation>
    <scope>NUCLEOTIDE SEQUENCE</scope>
</reference>
<evidence type="ECO:0000256" key="1">
    <source>
        <dbReference type="SAM" id="MobiDB-lite"/>
    </source>
</evidence>
<dbReference type="Proteomes" id="UP001151760">
    <property type="component" value="Unassembled WGS sequence"/>
</dbReference>
<gene>
    <name evidence="2" type="ORF">Tco_1045543</name>
</gene>
<proteinExistence type="predicted"/>
<feature type="region of interest" description="Disordered" evidence="1">
    <location>
        <begin position="196"/>
        <end position="276"/>
    </location>
</feature>